<comment type="similarity">
    <text evidence="5">Belongs to the creatininase superfamily.</text>
</comment>
<dbReference type="KEGG" id="cbol:CGC65_12345"/>
<protein>
    <submittedName>
        <fullName evidence="6">Creatininase family protein</fullName>
    </submittedName>
</protein>
<dbReference type="Proteomes" id="UP000283975">
    <property type="component" value="Unassembled WGS sequence"/>
</dbReference>
<evidence type="ECO:0000313" key="9">
    <source>
        <dbReference type="Proteomes" id="UP000284543"/>
    </source>
</evidence>
<comment type="caution">
    <text evidence="6">The sequence shown here is derived from an EMBL/GenBank/DDBJ whole genome shotgun (WGS) entry which is preliminary data.</text>
</comment>
<reference evidence="8 9" key="1">
    <citation type="submission" date="2018-08" db="EMBL/GenBank/DDBJ databases">
        <title>A genome reference for cultivated species of the human gut microbiota.</title>
        <authorList>
            <person name="Zou Y."/>
            <person name="Xue W."/>
            <person name="Luo G."/>
        </authorList>
    </citation>
    <scope>NUCLEOTIDE SEQUENCE [LARGE SCALE GENOMIC DNA]</scope>
    <source>
        <strain evidence="6 9">AF14-18</strain>
        <strain evidence="7 8">AM35-14</strain>
    </source>
</reference>
<evidence type="ECO:0000313" key="6">
    <source>
        <dbReference type="EMBL" id="RGV73633.1"/>
    </source>
</evidence>
<dbReference type="Proteomes" id="UP000284543">
    <property type="component" value="Unassembled WGS sequence"/>
</dbReference>
<dbReference type="InterPro" id="IPR024087">
    <property type="entry name" value="Creatininase-like_sf"/>
</dbReference>
<dbReference type="EMBL" id="QSHZ01000004">
    <property type="protein sequence ID" value="RHC57690.1"/>
    <property type="molecule type" value="Genomic_DNA"/>
</dbReference>
<dbReference type="AlphaFoldDB" id="A0A412Z169"/>
<proteinExistence type="inferred from homology"/>
<evidence type="ECO:0000256" key="4">
    <source>
        <dbReference type="ARBA" id="ARBA00022833"/>
    </source>
</evidence>
<evidence type="ECO:0000256" key="5">
    <source>
        <dbReference type="ARBA" id="ARBA00024029"/>
    </source>
</evidence>
<gene>
    <name evidence="7" type="ORF">DW839_05705</name>
    <name evidence="6" type="ORF">DWW02_19800</name>
</gene>
<sequence>MKNQLLWEQLRAPELKKLAEKNAVVMIPMGAVEQHGPHLPVATDTILAQWIAERAAKEMWDKGIPVVIAPAFVIANSMHHMHFSGSLSLTPGTFIQVLKEQCRAIAVQGFRKIAIINGHGGNTAPIDVALIDINQELGFPVYNVPYTAGVDESPFLDKQNYMIHSGEVETSLILAYDESLVDPSYTNLSGNPGGCSDYEDCGALSTFHYMESHTENGIMGESCAASKEKGIALADAYCKRLVEVLSDERLWSVPV</sequence>
<dbReference type="RefSeq" id="WP_002567188.1">
    <property type="nucleotide sequence ID" value="NZ_CABKUK010000007.1"/>
</dbReference>
<keyword evidence="3" id="KW-0378">Hydrolase</keyword>
<organism evidence="6 9">
    <name type="scientific">Enterocloster bolteae</name>
    <dbReference type="NCBI Taxonomy" id="208479"/>
    <lineage>
        <taxon>Bacteria</taxon>
        <taxon>Bacillati</taxon>
        <taxon>Bacillota</taxon>
        <taxon>Clostridia</taxon>
        <taxon>Lachnospirales</taxon>
        <taxon>Lachnospiraceae</taxon>
        <taxon>Enterocloster</taxon>
    </lineage>
</organism>
<evidence type="ECO:0000256" key="1">
    <source>
        <dbReference type="ARBA" id="ARBA00001947"/>
    </source>
</evidence>
<dbReference type="GO" id="GO:0009231">
    <property type="term" value="P:riboflavin biosynthetic process"/>
    <property type="evidence" value="ECO:0007669"/>
    <property type="project" value="TreeGrafter"/>
</dbReference>
<evidence type="ECO:0000313" key="8">
    <source>
        <dbReference type="Proteomes" id="UP000283975"/>
    </source>
</evidence>
<dbReference type="EMBL" id="QRZM01000009">
    <property type="protein sequence ID" value="RGV73633.1"/>
    <property type="molecule type" value="Genomic_DNA"/>
</dbReference>
<dbReference type="GO" id="GO:0046872">
    <property type="term" value="F:metal ion binding"/>
    <property type="evidence" value="ECO:0007669"/>
    <property type="project" value="UniProtKB-KW"/>
</dbReference>
<comment type="cofactor">
    <cofactor evidence="1">
        <name>Zn(2+)</name>
        <dbReference type="ChEBI" id="CHEBI:29105"/>
    </cofactor>
</comment>
<dbReference type="SUPFAM" id="SSF102215">
    <property type="entry name" value="Creatininase"/>
    <property type="match status" value="1"/>
</dbReference>
<dbReference type="Gene3D" id="3.40.50.10310">
    <property type="entry name" value="Creatininase"/>
    <property type="match status" value="1"/>
</dbReference>
<dbReference type="InterPro" id="IPR003785">
    <property type="entry name" value="Creatininase/forma_Hydrolase"/>
</dbReference>
<dbReference type="PANTHER" id="PTHR35005">
    <property type="entry name" value="3-DEHYDRO-SCYLLO-INOSOSE HYDROLASE"/>
    <property type="match status" value="1"/>
</dbReference>
<keyword evidence="4" id="KW-0862">Zinc</keyword>
<evidence type="ECO:0000256" key="3">
    <source>
        <dbReference type="ARBA" id="ARBA00022801"/>
    </source>
</evidence>
<dbReference type="PANTHER" id="PTHR35005:SF1">
    <property type="entry name" value="2-AMINO-5-FORMYLAMINO-6-RIBOSYLAMINOPYRIMIDIN-4(3H)-ONE 5'-MONOPHOSPHATE DEFORMYLASE"/>
    <property type="match status" value="1"/>
</dbReference>
<dbReference type="Pfam" id="PF02633">
    <property type="entry name" value="Creatininase"/>
    <property type="match status" value="1"/>
</dbReference>
<evidence type="ECO:0000313" key="7">
    <source>
        <dbReference type="EMBL" id="RHC57690.1"/>
    </source>
</evidence>
<keyword evidence="2" id="KW-0479">Metal-binding</keyword>
<dbReference type="GO" id="GO:0016811">
    <property type="term" value="F:hydrolase activity, acting on carbon-nitrogen (but not peptide) bonds, in linear amides"/>
    <property type="evidence" value="ECO:0007669"/>
    <property type="project" value="TreeGrafter"/>
</dbReference>
<accession>A0A412Z169</accession>
<evidence type="ECO:0000256" key="2">
    <source>
        <dbReference type="ARBA" id="ARBA00022723"/>
    </source>
</evidence>
<name>A0A412Z169_9FIRM</name>